<protein>
    <submittedName>
        <fullName evidence="1">GCN5-related N-acetyltransferase</fullName>
    </submittedName>
</protein>
<evidence type="ECO:0000313" key="2">
    <source>
        <dbReference type="Proteomes" id="UP000018093"/>
    </source>
</evidence>
<organism evidence="1 2">
    <name type="scientific">Amedibacillus dolichus CAG:375</name>
    <dbReference type="NCBI Taxonomy" id="1263076"/>
    <lineage>
        <taxon>Bacteria</taxon>
        <taxon>Bacillati</taxon>
        <taxon>Bacillota</taxon>
        <taxon>Erysipelotrichia</taxon>
        <taxon>Erysipelotrichales</taxon>
        <taxon>Erysipelotrichaceae</taxon>
        <taxon>Amedibacillus</taxon>
    </lineage>
</organism>
<sequence>MIEIRYVKLEDKEFWYSLDKHLSEQEFIDKVNTKEAMFY</sequence>
<reference evidence="1" key="1">
    <citation type="submission" date="2012-11" db="EMBL/GenBank/DDBJ databases">
        <title>Dependencies among metagenomic species, viruses, plasmids and units of genetic variation.</title>
        <authorList>
            <person name="Nielsen H.B."/>
            <person name="Almeida M."/>
            <person name="Juncker A.S."/>
            <person name="Rasmussen S."/>
            <person name="Li J."/>
            <person name="Sunagawa S."/>
            <person name="Plichta D."/>
            <person name="Gautier L."/>
            <person name="Le Chatelier E."/>
            <person name="Peletier E."/>
            <person name="Bonde I."/>
            <person name="Nielsen T."/>
            <person name="Manichanh C."/>
            <person name="Arumugam M."/>
            <person name="Batto J."/>
            <person name="Santos M.B.Q.D."/>
            <person name="Blom N."/>
            <person name="Borruel N."/>
            <person name="Burgdorf K.S."/>
            <person name="Boumezbeur F."/>
            <person name="Casellas F."/>
            <person name="Dore J."/>
            <person name="Guarner F."/>
            <person name="Hansen T."/>
            <person name="Hildebrand F."/>
            <person name="Kaas R.S."/>
            <person name="Kennedy S."/>
            <person name="Kristiansen K."/>
            <person name="Kultima J.R."/>
            <person name="Leonard P."/>
            <person name="Levenez F."/>
            <person name="Lund O."/>
            <person name="Moumen B."/>
            <person name="Le Paslier D."/>
            <person name="Pons N."/>
            <person name="Pedersen O."/>
            <person name="Prifti E."/>
            <person name="Qin J."/>
            <person name="Raes J."/>
            <person name="Tap J."/>
            <person name="Tims S."/>
            <person name="Ussery D.W."/>
            <person name="Yamada T."/>
            <person name="MetaHit consortium"/>
            <person name="Renault P."/>
            <person name="Sicheritz-Ponten T."/>
            <person name="Bork P."/>
            <person name="Wang J."/>
            <person name="Brunak S."/>
            <person name="Ehrlich S.D."/>
        </authorList>
    </citation>
    <scope>NUCLEOTIDE SEQUENCE [LARGE SCALE GENOMIC DNA]</scope>
</reference>
<accession>R7GD92</accession>
<gene>
    <name evidence="1" type="ORF">BN631_00544</name>
</gene>
<comment type="caution">
    <text evidence="1">The sequence shown here is derived from an EMBL/GenBank/DDBJ whole genome shotgun (WGS) entry which is preliminary data.</text>
</comment>
<dbReference type="AlphaFoldDB" id="R7GD92"/>
<evidence type="ECO:0000313" key="1">
    <source>
        <dbReference type="EMBL" id="CDE23912.1"/>
    </source>
</evidence>
<dbReference type="GO" id="GO:0016740">
    <property type="term" value="F:transferase activity"/>
    <property type="evidence" value="ECO:0007669"/>
    <property type="project" value="UniProtKB-KW"/>
</dbReference>
<dbReference type="Proteomes" id="UP000018093">
    <property type="component" value="Unassembled WGS sequence"/>
</dbReference>
<proteinExistence type="predicted"/>
<keyword evidence="1" id="KW-0808">Transferase</keyword>
<dbReference type="EMBL" id="CBIN010000318">
    <property type="protein sequence ID" value="CDE23912.1"/>
    <property type="molecule type" value="Genomic_DNA"/>
</dbReference>
<name>R7GD92_9FIRM</name>